<proteinExistence type="predicted"/>
<evidence type="ECO:0000313" key="3">
    <source>
        <dbReference type="EMBL" id="NYG54257.1"/>
    </source>
</evidence>
<dbReference type="InterPro" id="IPR029058">
    <property type="entry name" value="AB_hydrolase_fold"/>
</dbReference>
<dbReference type="RefSeq" id="WP_218848692.1">
    <property type="nucleotide sequence ID" value="NZ_JACCAC010000001.1"/>
</dbReference>
<dbReference type="AlphaFoldDB" id="A0A7Y9RTG8"/>
<dbReference type="Pfam" id="PF07859">
    <property type="entry name" value="Abhydrolase_3"/>
    <property type="match status" value="1"/>
</dbReference>
<gene>
    <name evidence="3" type="ORF">BJ989_000561</name>
</gene>
<reference evidence="3 4" key="1">
    <citation type="submission" date="2020-07" db="EMBL/GenBank/DDBJ databases">
        <title>Sequencing the genomes of 1000 actinobacteria strains.</title>
        <authorList>
            <person name="Klenk H.-P."/>
        </authorList>
    </citation>
    <scope>NUCLEOTIDE SEQUENCE [LARGE SCALE GENOMIC DNA]</scope>
    <source>
        <strain evidence="3 4">DSM 24552</strain>
    </source>
</reference>
<dbReference type="PANTHER" id="PTHR48081">
    <property type="entry name" value="AB HYDROLASE SUPERFAMILY PROTEIN C4A8.06C"/>
    <property type="match status" value="1"/>
</dbReference>
<dbReference type="GO" id="GO:0016787">
    <property type="term" value="F:hydrolase activity"/>
    <property type="evidence" value="ECO:0007669"/>
    <property type="project" value="UniProtKB-KW"/>
</dbReference>
<dbReference type="Gene3D" id="3.40.50.1820">
    <property type="entry name" value="alpha/beta hydrolase"/>
    <property type="match status" value="1"/>
</dbReference>
<keyword evidence="4" id="KW-1185">Reference proteome</keyword>
<accession>A0A7Y9RTG8</accession>
<dbReference type="InterPro" id="IPR050300">
    <property type="entry name" value="GDXG_lipolytic_enzyme"/>
</dbReference>
<dbReference type="PANTHER" id="PTHR48081:SF8">
    <property type="entry name" value="ALPHA_BETA HYDROLASE FOLD-3 DOMAIN-CONTAINING PROTEIN-RELATED"/>
    <property type="match status" value="1"/>
</dbReference>
<dbReference type="Proteomes" id="UP000544110">
    <property type="component" value="Unassembled WGS sequence"/>
</dbReference>
<dbReference type="InterPro" id="IPR013094">
    <property type="entry name" value="AB_hydrolase_3"/>
</dbReference>
<evidence type="ECO:0000256" key="1">
    <source>
        <dbReference type="ARBA" id="ARBA00022801"/>
    </source>
</evidence>
<dbReference type="SUPFAM" id="SSF53474">
    <property type="entry name" value="alpha/beta-Hydrolases"/>
    <property type="match status" value="1"/>
</dbReference>
<sequence length="301" mass="32370">MRPTDWLQVRLMQATAPLTVRYGEELRFAGSDLPRPRRVRVRTRHGRVPAHVYAAGRPRSDGGPAGLAGAYVHCHGGAWLMRHPRMDDFWCRYLAAEAGVVVVNVDFRVAPQVRYPVAQEEAHDVAAWVAGAGAADLGVDPERVAVGGFSSGGQVAAAVALMARDTGSFRPVLQVLGVPALDLVTEPDPRDAGMVSPSLRQLVRRTYFADASRRGEPYASPLLAPDLAGLPPAVVLTAERDVLRRDGDAYAARLREAGVPVVHDVTPHADHYFLSADLVRARRTMALVAAEVAARTAPTSS</sequence>
<keyword evidence="1 3" id="KW-0378">Hydrolase</keyword>
<evidence type="ECO:0000259" key="2">
    <source>
        <dbReference type="Pfam" id="PF07859"/>
    </source>
</evidence>
<protein>
    <submittedName>
        <fullName evidence="3">Acetyl esterase</fullName>
        <ecNumber evidence="3">3.1.1.-</ecNumber>
    </submittedName>
</protein>
<evidence type="ECO:0000313" key="4">
    <source>
        <dbReference type="Proteomes" id="UP000544110"/>
    </source>
</evidence>
<comment type="caution">
    <text evidence="3">The sequence shown here is derived from an EMBL/GenBank/DDBJ whole genome shotgun (WGS) entry which is preliminary data.</text>
</comment>
<name>A0A7Y9RTG8_9ACTN</name>
<dbReference type="EMBL" id="JACCAC010000001">
    <property type="protein sequence ID" value="NYG54257.1"/>
    <property type="molecule type" value="Genomic_DNA"/>
</dbReference>
<organism evidence="3 4">
    <name type="scientific">Nocardioides perillae</name>
    <dbReference type="NCBI Taxonomy" id="1119534"/>
    <lineage>
        <taxon>Bacteria</taxon>
        <taxon>Bacillati</taxon>
        <taxon>Actinomycetota</taxon>
        <taxon>Actinomycetes</taxon>
        <taxon>Propionibacteriales</taxon>
        <taxon>Nocardioidaceae</taxon>
        <taxon>Nocardioides</taxon>
    </lineage>
</organism>
<feature type="domain" description="Alpha/beta hydrolase fold-3" evidence="2">
    <location>
        <begin position="72"/>
        <end position="274"/>
    </location>
</feature>
<dbReference type="EC" id="3.1.1.-" evidence="3"/>